<feature type="non-terminal residue" evidence="3">
    <location>
        <position position="1"/>
    </location>
</feature>
<proteinExistence type="predicted"/>
<evidence type="ECO:0000313" key="3">
    <source>
        <dbReference type="EMBL" id="RDY07160.1"/>
    </source>
</evidence>
<evidence type="ECO:0000313" key="4">
    <source>
        <dbReference type="Proteomes" id="UP000257109"/>
    </source>
</evidence>
<dbReference type="PANTHER" id="PTHR33463:SF196">
    <property type="entry name" value="NB-ARC DOMAIN DISEASE RESISTANCE PROTEIN"/>
    <property type="match status" value="1"/>
</dbReference>
<gene>
    <name evidence="3" type="ORF">CR513_08760</name>
</gene>
<organism evidence="3 4">
    <name type="scientific">Mucuna pruriens</name>
    <name type="common">Velvet bean</name>
    <name type="synonym">Dolichos pruriens</name>
    <dbReference type="NCBI Taxonomy" id="157652"/>
    <lineage>
        <taxon>Eukaryota</taxon>
        <taxon>Viridiplantae</taxon>
        <taxon>Streptophyta</taxon>
        <taxon>Embryophyta</taxon>
        <taxon>Tracheophyta</taxon>
        <taxon>Spermatophyta</taxon>
        <taxon>Magnoliopsida</taxon>
        <taxon>eudicotyledons</taxon>
        <taxon>Gunneridae</taxon>
        <taxon>Pentapetalae</taxon>
        <taxon>rosids</taxon>
        <taxon>fabids</taxon>
        <taxon>Fabales</taxon>
        <taxon>Fabaceae</taxon>
        <taxon>Papilionoideae</taxon>
        <taxon>50 kb inversion clade</taxon>
        <taxon>NPAAA clade</taxon>
        <taxon>indigoferoid/millettioid clade</taxon>
        <taxon>Phaseoleae</taxon>
        <taxon>Mucuna</taxon>
    </lineage>
</organism>
<keyword evidence="4" id="KW-1185">Reference proteome</keyword>
<protein>
    <recommendedName>
        <fullName evidence="2">Disease resistance protein At4g27190-like leucine-rich repeats domain-containing protein</fullName>
    </recommendedName>
</protein>
<dbReference type="InterPro" id="IPR050905">
    <property type="entry name" value="Plant_NBS-LRR"/>
</dbReference>
<reference evidence="3" key="1">
    <citation type="submission" date="2018-05" db="EMBL/GenBank/DDBJ databases">
        <title>Draft genome of Mucuna pruriens seed.</title>
        <authorList>
            <person name="Nnadi N.E."/>
            <person name="Vos R."/>
            <person name="Hasami M.H."/>
            <person name="Devisetty U.K."/>
            <person name="Aguiy J.C."/>
        </authorList>
    </citation>
    <scope>NUCLEOTIDE SEQUENCE [LARGE SCALE GENOMIC DNA]</scope>
    <source>
        <strain evidence="3">JCA_2017</strain>
    </source>
</reference>
<keyword evidence="1" id="KW-0611">Plant defense</keyword>
<dbReference type="InterPro" id="IPR032675">
    <property type="entry name" value="LRR_dom_sf"/>
</dbReference>
<feature type="domain" description="Disease resistance protein At4g27190-like leucine-rich repeats" evidence="2">
    <location>
        <begin position="1"/>
        <end position="84"/>
    </location>
</feature>
<dbReference type="STRING" id="157652.A0A371HWJ4"/>
<evidence type="ECO:0000259" key="2">
    <source>
        <dbReference type="Pfam" id="PF23247"/>
    </source>
</evidence>
<dbReference type="Gene3D" id="3.80.10.10">
    <property type="entry name" value="Ribonuclease Inhibitor"/>
    <property type="match status" value="1"/>
</dbReference>
<dbReference type="EMBL" id="QJKJ01001534">
    <property type="protein sequence ID" value="RDY07160.1"/>
    <property type="molecule type" value="Genomic_DNA"/>
</dbReference>
<sequence>MEVLNCQSVKAIFDVKDMGADMKPASQHSLPLKKLRLNQLPNLEYIWNLNSHEFLSLPDLQEVHIYYCQSLKSLFPTSMANHLVIFDVRYCEKLIEFFVEDEAALKGETKQFIFRCLTSLTLYGLPQLKYFYHGKHLLEWPMLTDLDIYHCDKLKLFTTEHHSGEIADIEDQLGISIDQQAVFSVEKKLLVTLFDIPCWSR</sequence>
<dbReference type="OrthoDB" id="1704964at2759"/>
<dbReference type="PANTHER" id="PTHR33463">
    <property type="entry name" value="NB-ARC DOMAIN-CONTAINING PROTEIN-RELATED"/>
    <property type="match status" value="1"/>
</dbReference>
<dbReference type="Pfam" id="PF23247">
    <property type="entry name" value="LRR_RPS2"/>
    <property type="match status" value="1"/>
</dbReference>
<comment type="caution">
    <text evidence="3">The sequence shown here is derived from an EMBL/GenBank/DDBJ whole genome shotgun (WGS) entry which is preliminary data.</text>
</comment>
<dbReference type="SUPFAM" id="SSF52058">
    <property type="entry name" value="L domain-like"/>
    <property type="match status" value="1"/>
</dbReference>
<dbReference type="AlphaFoldDB" id="A0A371HWJ4"/>
<dbReference type="InterPro" id="IPR057135">
    <property type="entry name" value="At4g27190-like_LRR"/>
</dbReference>
<name>A0A371HWJ4_MUCPR</name>
<accession>A0A371HWJ4</accession>
<dbReference type="Proteomes" id="UP000257109">
    <property type="component" value="Unassembled WGS sequence"/>
</dbReference>
<evidence type="ECO:0000256" key="1">
    <source>
        <dbReference type="ARBA" id="ARBA00022821"/>
    </source>
</evidence>